<name>A0A135Z9Z2_9LACO</name>
<dbReference type="InterPro" id="IPR002178">
    <property type="entry name" value="PTS_EIIA_type-2_dom"/>
</dbReference>
<proteinExistence type="predicted"/>
<dbReference type="PANTHER" id="PTHR47738:SF3">
    <property type="entry name" value="PHOSPHOTRANSFERASE SYSTEM MANNITOL_FRUCTOSE-SPECIFIC IIA DOMAIN CONTAINING PROTEIN"/>
    <property type="match status" value="1"/>
</dbReference>
<keyword evidence="2" id="KW-0762">Sugar transport</keyword>
<dbReference type="Pfam" id="PF00359">
    <property type="entry name" value="PTS_EIIA_2"/>
    <property type="match status" value="1"/>
</dbReference>
<dbReference type="RefSeq" id="WP_061102336.1">
    <property type="nucleotide sequence ID" value="NZ_CP083391.1"/>
</dbReference>
<gene>
    <name evidence="2" type="ORF">RON39_09055</name>
</gene>
<dbReference type="InterPro" id="IPR051541">
    <property type="entry name" value="PTS_SugarTrans_NitroReg"/>
</dbReference>
<sequence>MQDMFNADLIDLKASVSDEQELFDLVGTRVIEKGFANLGYISGLEKRELSYPTGLKFPEIPMALPHVDPKYIKKPFIYVIRNDKLIDVKQMGDSADMKSSNFLFLGLKDGSKQPKLLAEIMAAFQNKQFVSAFREADTNEAMYNLLSNKFAG</sequence>
<evidence type="ECO:0000313" key="2">
    <source>
        <dbReference type="EMBL" id="MDT9610256.1"/>
    </source>
</evidence>
<comment type="caution">
    <text evidence="2">The sequence shown here is derived from an EMBL/GenBank/DDBJ whole genome shotgun (WGS) entry which is preliminary data.</text>
</comment>
<dbReference type="InterPro" id="IPR016152">
    <property type="entry name" value="PTrfase/Anion_transptr"/>
</dbReference>
<dbReference type="Gene3D" id="3.40.930.10">
    <property type="entry name" value="Mannitol-specific EII, Chain A"/>
    <property type="match status" value="1"/>
</dbReference>
<dbReference type="PROSITE" id="PS51094">
    <property type="entry name" value="PTS_EIIA_TYPE_2"/>
    <property type="match status" value="1"/>
</dbReference>
<organism evidence="2 3">
    <name type="scientific">Lactobacillus crispatus</name>
    <dbReference type="NCBI Taxonomy" id="47770"/>
    <lineage>
        <taxon>Bacteria</taxon>
        <taxon>Bacillati</taxon>
        <taxon>Bacillota</taxon>
        <taxon>Bacilli</taxon>
        <taxon>Lactobacillales</taxon>
        <taxon>Lactobacillaceae</taxon>
        <taxon>Lactobacillus</taxon>
    </lineage>
</organism>
<protein>
    <submittedName>
        <fullName evidence="2">PTS sugar transporter subunit IIA</fullName>
    </submittedName>
</protein>
<reference evidence="2" key="1">
    <citation type="submission" date="2023-08" db="EMBL/GenBank/DDBJ databases">
        <title>Lactobacillus from the Female Urinary Tract.</title>
        <authorList>
            <person name="Stegman N."/>
            <person name="Jackson B."/>
            <person name="Steiling M."/>
            <person name="Sedano C."/>
            <person name="Wolfe A."/>
            <person name="Putonti C."/>
        </authorList>
    </citation>
    <scope>NUCLEOTIDE SEQUENCE</scope>
    <source>
        <strain evidence="2">UMB5661</strain>
    </source>
</reference>
<dbReference type="EMBL" id="JAVTXN010000056">
    <property type="protein sequence ID" value="MDT9610256.1"/>
    <property type="molecule type" value="Genomic_DNA"/>
</dbReference>
<evidence type="ECO:0000313" key="3">
    <source>
        <dbReference type="Proteomes" id="UP001253287"/>
    </source>
</evidence>
<dbReference type="SUPFAM" id="SSF55804">
    <property type="entry name" value="Phoshotransferase/anion transport protein"/>
    <property type="match status" value="1"/>
</dbReference>
<dbReference type="Proteomes" id="UP001253287">
    <property type="component" value="Unassembled WGS sequence"/>
</dbReference>
<dbReference type="AlphaFoldDB" id="A0A135Z9Z2"/>
<evidence type="ECO:0000259" key="1">
    <source>
        <dbReference type="PROSITE" id="PS51094"/>
    </source>
</evidence>
<accession>A0A135Z9Z2</accession>
<keyword evidence="2" id="KW-0813">Transport</keyword>
<feature type="domain" description="PTS EIIA type-2" evidence="1">
    <location>
        <begin position="3"/>
        <end position="149"/>
    </location>
</feature>
<dbReference type="PANTHER" id="PTHR47738">
    <property type="entry name" value="PTS SYSTEM FRUCTOSE-LIKE EIIA COMPONENT-RELATED"/>
    <property type="match status" value="1"/>
</dbReference>